<evidence type="ECO:0000313" key="2">
    <source>
        <dbReference type="Proteomes" id="UP000028002"/>
    </source>
</evidence>
<dbReference type="EMBL" id="JGVH01000079">
    <property type="protein sequence ID" value="KER01564.1"/>
    <property type="molecule type" value="Genomic_DNA"/>
</dbReference>
<dbReference type="InterPro" id="IPR038241">
    <property type="entry name" value="GhoS_sf"/>
</dbReference>
<dbReference type="GO" id="GO:0004521">
    <property type="term" value="F:RNA endonuclease activity"/>
    <property type="evidence" value="ECO:0007669"/>
    <property type="project" value="InterPro"/>
</dbReference>
<dbReference type="PATRIC" id="fig|1393735.3.peg.3951"/>
<name>A0A081RSB1_PHOTE</name>
<comment type="caution">
    <text evidence="1">The sequence shown here is derived from an EMBL/GenBank/DDBJ whole genome shotgun (WGS) entry which is preliminary data.</text>
</comment>
<dbReference type="Gene3D" id="3.30.70.2360">
    <property type="match status" value="1"/>
</dbReference>
<dbReference type="RefSeq" id="WP_036841069.1">
    <property type="nucleotide sequence ID" value="NZ_CAWLUD010000079.1"/>
</dbReference>
<evidence type="ECO:0000313" key="1">
    <source>
        <dbReference type="EMBL" id="KER01564.1"/>
    </source>
</evidence>
<organism evidence="1 2">
    <name type="scientific">Photorhabdus temperata subsp. temperata Meg1</name>
    <dbReference type="NCBI Taxonomy" id="1393735"/>
    <lineage>
        <taxon>Bacteria</taxon>
        <taxon>Pseudomonadati</taxon>
        <taxon>Pseudomonadota</taxon>
        <taxon>Gammaproteobacteria</taxon>
        <taxon>Enterobacterales</taxon>
        <taxon>Morganellaceae</taxon>
        <taxon>Photorhabdus</taxon>
    </lineage>
</organism>
<reference evidence="1 2" key="1">
    <citation type="submission" date="2014-03" db="EMBL/GenBank/DDBJ databases">
        <title>Draft Genome of Photorhabdus temperata Meg1.</title>
        <authorList>
            <person name="Hurst S.G.IV."/>
            <person name="Morris K."/>
            <person name="Thomas K."/>
            <person name="Tisa L.S."/>
        </authorList>
    </citation>
    <scope>NUCLEOTIDE SEQUENCE [LARGE SCALE GENOMIC DNA]</scope>
    <source>
        <strain evidence="1 2">Meg1</strain>
    </source>
</reference>
<sequence length="94" mass="10548">MANFTVRVELHDANSKDYEKLHEKMENAGFERTITTTSGKIYHLPDAEYSITSDKSTDEIKDLARDTAKKVKSNPAILVTKSSGTRRWSGLDEG</sequence>
<dbReference type="Pfam" id="PF11080">
    <property type="entry name" value="GhoS"/>
    <property type="match status" value="1"/>
</dbReference>
<accession>A0A081RSB1</accession>
<dbReference type="AlphaFoldDB" id="A0A081RSB1"/>
<proteinExistence type="predicted"/>
<dbReference type="InterPro" id="IPR022597">
    <property type="entry name" value="GhoS"/>
</dbReference>
<dbReference type="Proteomes" id="UP000028002">
    <property type="component" value="Unassembled WGS sequence"/>
</dbReference>
<gene>
    <name evidence="1" type="ORF">MEG1DRAFT_03855</name>
</gene>
<protein>
    <submittedName>
        <fullName evidence="1">Uncharacterized protein</fullName>
    </submittedName>
</protein>